<protein>
    <submittedName>
        <fullName evidence="2">GPW/gp25 family protein</fullName>
    </submittedName>
</protein>
<organism evidence="2 3">
    <name type="scientific">Leptonema illini</name>
    <dbReference type="NCBI Taxonomy" id="183"/>
    <lineage>
        <taxon>Bacteria</taxon>
        <taxon>Pseudomonadati</taxon>
        <taxon>Spirochaetota</taxon>
        <taxon>Spirochaetia</taxon>
        <taxon>Leptospirales</taxon>
        <taxon>Leptospiraceae</taxon>
        <taxon>Leptonema</taxon>
    </lineage>
</organism>
<gene>
    <name evidence="2" type="ORF">F9K24_20365</name>
</gene>
<dbReference type="SUPFAM" id="SSF160719">
    <property type="entry name" value="gpW/gp25-like"/>
    <property type="match status" value="1"/>
</dbReference>
<proteinExistence type="predicted"/>
<dbReference type="Pfam" id="PF04965">
    <property type="entry name" value="GPW_gp25"/>
    <property type="match status" value="1"/>
</dbReference>
<dbReference type="Proteomes" id="UP000460298">
    <property type="component" value="Unassembled WGS sequence"/>
</dbReference>
<reference evidence="2 3" key="1">
    <citation type="submission" date="2019-10" db="EMBL/GenBank/DDBJ databases">
        <title>Extracellular Electron Transfer in a Candidatus Methanoperedens spp. Enrichment Culture.</title>
        <authorList>
            <person name="Berger S."/>
            <person name="Rangel Shaw D."/>
            <person name="Berben T."/>
            <person name="In 'T Zandt M."/>
            <person name="Frank J."/>
            <person name="Reimann J."/>
            <person name="Jetten M.S.M."/>
            <person name="Welte C.U."/>
        </authorList>
    </citation>
    <scope>NUCLEOTIDE SEQUENCE [LARGE SCALE GENOMIC DNA]</scope>
    <source>
        <strain evidence="2">SB12</strain>
    </source>
</reference>
<dbReference type="Gene3D" id="3.10.450.40">
    <property type="match status" value="1"/>
</dbReference>
<evidence type="ECO:0000313" key="3">
    <source>
        <dbReference type="Proteomes" id="UP000460298"/>
    </source>
</evidence>
<sequence>MSIVDFLGTGVKFPFSMDNSIPESPRLARSSGEDSIRESILSILQTARGERVMRPDFGCGMHDFVFHPNSSTTARLIAAEIEEALLRFEPRIEVNSVNVTSGNAEGNLLEISIDYTIRAFNSKANMVFPFYLETR</sequence>
<dbReference type="EMBL" id="WBUI01000034">
    <property type="protein sequence ID" value="KAB2929260.1"/>
    <property type="molecule type" value="Genomic_DNA"/>
</dbReference>
<comment type="caution">
    <text evidence="2">The sequence shown here is derived from an EMBL/GenBank/DDBJ whole genome shotgun (WGS) entry which is preliminary data.</text>
</comment>
<evidence type="ECO:0000313" key="2">
    <source>
        <dbReference type="EMBL" id="KAB2929260.1"/>
    </source>
</evidence>
<evidence type="ECO:0000259" key="1">
    <source>
        <dbReference type="Pfam" id="PF04965"/>
    </source>
</evidence>
<dbReference type="InterPro" id="IPR007048">
    <property type="entry name" value="IraD/Gp25-like"/>
</dbReference>
<dbReference type="AlphaFoldDB" id="A0A833GXT3"/>
<feature type="domain" description="IraD/Gp25-like" evidence="1">
    <location>
        <begin position="31"/>
        <end position="119"/>
    </location>
</feature>
<accession>A0A833GXT3</accession>
<name>A0A833GXT3_9LEPT</name>